<dbReference type="Proteomes" id="UP001359485">
    <property type="component" value="Unassembled WGS sequence"/>
</dbReference>
<sequence>MAATNNGHLPNMEEGEDKPMLLIKKSGDSPGITALINRQFQAASDPNAWRLGRIEETDHETPV</sequence>
<name>A0ABR1BBF0_POLSC</name>
<comment type="caution">
    <text evidence="1">The sequence shown here is derived from an EMBL/GenBank/DDBJ whole genome shotgun (WGS) entry which is preliminary data.</text>
</comment>
<gene>
    <name evidence="1" type="ORF">RUM44_012483</name>
</gene>
<evidence type="ECO:0000313" key="1">
    <source>
        <dbReference type="EMBL" id="KAK6640786.1"/>
    </source>
</evidence>
<dbReference type="EMBL" id="JAWJWF010000001">
    <property type="protein sequence ID" value="KAK6640786.1"/>
    <property type="molecule type" value="Genomic_DNA"/>
</dbReference>
<reference evidence="1 2" key="1">
    <citation type="submission" date="2023-09" db="EMBL/GenBank/DDBJ databases">
        <title>Genomes of two closely related lineages of the louse Polyplax serrata with different host specificities.</title>
        <authorList>
            <person name="Martinu J."/>
            <person name="Tarabai H."/>
            <person name="Stefka J."/>
            <person name="Hypsa V."/>
        </authorList>
    </citation>
    <scope>NUCLEOTIDE SEQUENCE [LARGE SCALE GENOMIC DNA]</scope>
    <source>
        <strain evidence="1">98ZLc_SE</strain>
    </source>
</reference>
<protein>
    <submittedName>
        <fullName evidence="1">Uncharacterized protein</fullName>
    </submittedName>
</protein>
<organism evidence="1 2">
    <name type="scientific">Polyplax serrata</name>
    <name type="common">Common mouse louse</name>
    <dbReference type="NCBI Taxonomy" id="468196"/>
    <lineage>
        <taxon>Eukaryota</taxon>
        <taxon>Metazoa</taxon>
        <taxon>Ecdysozoa</taxon>
        <taxon>Arthropoda</taxon>
        <taxon>Hexapoda</taxon>
        <taxon>Insecta</taxon>
        <taxon>Pterygota</taxon>
        <taxon>Neoptera</taxon>
        <taxon>Paraneoptera</taxon>
        <taxon>Psocodea</taxon>
        <taxon>Troctomorpha</taxon>
        <taxon>Phthiraptera</taxon>
        <taxon>Anoplura</taxon>
        <taxon>Polyplacidae</taxon>
        <taxon>Polyplax</taxon>
    </lineage>
</organism>
<keyword evidence="2" id="KW-1185">Reference proteome</keyword>
<evidence type="ECO:0000313" key="2">
    <source>
        <dbReference type="Proteomes" id="UP001359485"/>
    </source>
</evidence>
<proteinExistence type="predicted"/>
<accession>A0ABR1BBF0</accession>